<protein>
    <recommendedName>
        <fullName evidence="5">Metallo-beta-lactamase domain-containing protein</fullName>
    </recommendedName>
</protein>
<dbReference type="SUPFAM" id="SSF56281">
    <property type="entry name" value="Metallo-hydrolase/oxidoreductase"/>
    <property type="match status" value="1"/>
</dbReference>
<gene>
    <name evidence="6" type="ORF">Z517_00192</name>
</gene>
<dbReference type="STRING" id="1442368.A0A0D2HJW7"/>
<proteinExistence type="inferred from homology"/>
<dbReference type="GeneID" id="25299682"/>
<keyword evidence="3" id="KW-0378">Hydrolase</keyword>
<organism evidence="6 7">
    <name type="scientific">Fonsecaea pedrosoi CBS 271.37</name>
    <dbReference type="NCBI Taxonomy" id="1442368"/>
    <lineage>
        <taxon>Eukaryota</taxon>
        <taxon>Fungi</taxon>
        <taxon>Dikarya</taxon>
        <taxon>Ascomycota</taxon>
        <taxon>Pezizomycotina</taxon>
        <taxon>Eurotiomycetes</taxon>
        <taxon>Chaetothyriomycetidae</taxon>
        <taxon>Chaetothyriales</taxon>
        <taxon>Herpotrichiellaceae</taxon>
        <taxon>Fonsecaea</taxon>
    </lineage>
</organism>
<dbReference type="SMART" id="SM00849">
    <property type="entry name" value="Lactamase_B"/>
    <property type="match status" value="1"/>
</dbReference>
<dbReference type="GO" id="GO:0046872">
    <property type="term" value="F:metal ion binding"/>
    <property type="evidence" value="ECO:0007669"/>
    <property type="project" value="UniProtKB-KW"/>
</dbReference>
<keyword evidence="7" id="KW-1185">Reference proteome</keyword>
<dbReference type="PANTHER" id="PTHR42978">
    <property type="entry name" value="QUORUM-QUENCHING LACTONASE YTNP-RELATED-RELATED"/>
    <property type="match status" value="1"/>
</dbReference>
<evidence type="ECO:0000259" key="5">
    <source>
        <dbReference type="SMART" id="SM00849"/>
    </source>
</evidence>
<evidence type="ECO:0000313" key="7">
    <source>
        <dbReference type="Proteomes" id="UP000053029"/>
    </source>
</evidence>
<dbReference type="HOGENOM" id="CLU_030571_1_0_1"/>
<evidence type="ECO:0000256" key="4">
    <source>
        <dbReference type="ARBA" id="ARBA00022833"/>
    </source>
</evidence>
<evidence type="ECO:0000256" key="2">
    <source>
        <dbReference type="ARBA" id="ARBA00022723"/>
    </source>
</evidence>
<dbReference type="Proteomes" id="UP000053029">
    <property type="component" value="Unassembled WGS sequence"/>
</dbReference>
<feature type="domain" description="Metallo-beta-lactamase" evidence="5">
    <location>
        <begin position="60"/>
        <end position="280"/>
    </location>
</feature>
<dbReference type="Pfam" id="PF00753">
    <property type="entry name" value="Lactamase_B"/>
    <property type="match status" value="1"/>
</dbReference>
<dbReference type="OrthoDB" id="10250730at2759"/>
<keyword evidence="4" id="KW-0862">Zinc</keyword>
<dbReference type="InterPro" id="IPR001279">
    <property type="entry name" value="Metallo-B-lactamas"/>
</dbReference>
<evidence type="ECO:0000256" key="3">
    <source>
        <dbReference type="ARBA" id="ARBA00022801"/>
    </source>
</evidence>
<sequence length="394" mass="43838">MASQDASQYLVPPKTPPALNIPPSSSTVSVKIIDSTSLIEVPIGLLFGPHIPGHDKLSCPSYSFLIEHGPLNRKLLFDLGTRKDWKNLAPRIANTIIDHKWGLEVEKNVADILTEEGVDLKSIEGIIWSHWHYDHTGDPSTFPSSTKLIVGPGFRDALVPGYPVNPESQVLETDWQGRELVEVDFSAAGDLKVGNFRALDYFGDGSFYIVDAPGHAVGHVCGLARVTPDSFVFMGGDACHHGGEYRPTEYLPLPKKIDLDLSSWWNRSTVRARVGLCPGSGAAFCDVFAHKKPDQEVYRLTKNFSHDTDRANLTIKYLEEFDAADNVFVIIAHDTFLLHKESEVEFFPRGSLNDWKAKRLNEKARWLFLKDFADAAQQGLKQATEMEDGLVLKP</sequence>
<dbReference type="EMBL" id="KN846969">
    <property type="protein sequence ID" value="KIW84804.1"/>
    <property type="molecule type" value="Genomic_DNA"/>
</dbReference>
<keyword evidence="2" id="KW-0479">Metal-binding</keyword>
<dbReference type="AlphaFoldDB" id="A0A0D2HJW7"/>
<evidence type="ECO:0000256" key="1">
    <source>
        <dbReference type="ARBA" id="ARBA00007749"/>
    </source>
</evidence>
<dbReference type="InterPro" id="IPR036866">
    <property type="entry name" value="RibonucZ/Hydroxyglut_hydro"/>
</dbReference>
<dbReference type="CDD" id="cd07730">
    <property type="entry name" value="metallo-hydrolase-like_MBL-fold"/>
    <property type="match status" value="1"/>
</dbReference>
<dbReference type="Gene3D" id="3.60.15.10">
    <property type="entry name" value="Ribonuclease Z/Hydroxyacylglutathione hydrolase-like"/>
    <property type="match status" value="1"/>
</dbReference>
<evidence type="ECO:0000313" key="6">
    <source>
        <dbReference type="EMBL" id="KIW84804.1"/>
    </source>
</evidence>
<dbReference type="PANTHER" id="PTHR42978:SF5">
    <property type="entry name" value="METALLO-BETA-LACTAMASE DOMAIN-CONTAINING PROTEIN"/>
    <property type="match status" value="1"/>
</dbReference>
<dbReference type="VEuPathDB" id="FungiDB:Z517_00192"/>
<dbReference type="InterPro" id="IPR051013">
    <property type="entry name" value="MBL_superfamily_lactonases"/>
</dbReference>
<reference evidence="6 7" key="1">
    <citation type="submission" date="2015-01" db="EMBL/GenBank/DDBJ databases">
        <title>The Genome Sequence of Fonsecaea pedrosoi CBS 271.37.</title>
        <authorList>
            <consortium name="The Broad Institute Genomics Platform"/>
            <person name="Cuomo C."/>
            <person name="de Hoog S."/>
            <person name="Gorbushina A."/>
            <person name="Stielow B."/>
            <person name="Teixiera M."/>
            <person name="Abouelleil A."/>
            <person name="Chapman S.B."/>
            <person name="Priest M."/>
            <person name="Young S.K."/>
            <person name="Wortman J."/>
            <person name="Nusbaum C."/>
            <person name="Birren B."/>
        </authorList>
    </citation>
    <scope>NUCLEOTIDE SEQUENCE [LARGE SCALE GENOMIC DNA]</scope>
    <source>
        <strain evidence="6 7">CBS 271.37</strain>
    </source>
</reference>
<accession>A0A0D2HJW7</accession>
<dbReference type="GO" id="GO:0016787">
    <property type="term" value="F:hydrolase activity"/>
    <property type="evidence" value="ECO:0007669"/>
    <property type="project" value="UniProtKB-KW"/>
</dbReference>
<comment type="similarity">
    <text evidence="1">Belongs to the metallo-beta-lactamase superfamily.</text>
</comment>
<name>A0A0D2HJW7_9EURO</name>
<dbReference type="RefSeq" id="XP_013288612.1">
    <property type="nucleotide sequence ID" value="XM_013433158.1"/>
</dbReference>